<comment type="caution">
    <text evidence="1">The sequence shown here is derived from an EMBL/GenBank/DDBJ whole genome shotgun (WGS) entry which is preliminary data.</text>
</comment>
<sequence>MVTAAVPDALLTLALLLALALELELELALELAAEPALELDVLAVPSLLLPPHADSVTANTVAPRSLHHNPFCISCIMSSSRCAQFFPQAACFFSHPKEIPLACLDRNCAFYARAHSLHTDKDEGEKYGCYAR</sequence>
<proteinExistence type="predicted"/>
<gene>
    <name evidence="1" type="ORF">ABDB84_00965</name>
</gene>
<dbReference type="RefSeq" id="WP_345917794.1">
    <property type="nucleotide sequence ID" value="NZ_JBDIVE010000001.1"/>
</dbReference>
<dbReference type="Proteomes" id="UP001410394">
    <property type="component" value="Unassembled WGS sequence"/>
</dbReference>
<evidence type="ECO:0000313" key="1">
    <source>
        <dbReference type="EMBL" id="MEN3067024.1"/>
    </source>
</evidence>
<accession>A0ABU9YTK8</accession>
<protein>
    <recommendedName>
        <fullName evidence="3">Secreted protein</fullName>
    </recommendedName>
</protein>
<evidence type="ECO:0008006" key="3">
    <source>
        <dbReference type="Google" id="ProtNLM"/>
    </source>
</evidence>
<evidence type="ECO:0000313" key="2">
    <source>
        <dbReference type="Proteomes" id="UP001410394"/>
    </source>
</evidence>
<dbReference type="EMBL" id="JBDIVE010000001">
    <property type="protein sequence ID" value="MEN3067024.1"/>
    <property type="molecule type" value="Genomic_DNA"/>
</dbReference>
<name>A0ABU9YTK8_9RHOO</name>
<reference evidence="1 2" key="1">
    <citation type="journal article" date="2018" name="Int. J. Syst. Evol. Microbiol.">
        <title>Uliginosibacterium sediminicola sp. nov., isolated from freshwater sediment.</title>
        <authorList>
            <person name="Hwang W.M."/>
            <person name="Kim S.M."/>
            <person name="Kang K."/>
            <person name="Ahn T.Y."/>
        </authorList>
    </citation>
    <scope>NUCLEOTIDE SEQUENCE [LARGE SCALE GENOMIC DNA]</scope>
    <source>
        <strain evidence="1 2">M1-21</strain>
    </source>
</reference>
<organism evidence="1 2">
    <name type="scientific">Uliginosibacterium sediminicola</name>
    <dbReference type="NCBI Taxonomy" id="2024550"/>
    <lineage>
        <taxon>Bacteria</taxon>
        <taxon>Pseudomonadati</taxon>
        <taxon>Pseudomonadota</taxon>
        <taxon>Betaproteobacteria</taxon>
        <taxon>Rhodocyclales</taxon>
        <taxon>Zoogloeaceae</taxon>
        <taxon>Uliginosibacterium</taxon>
    </lineage>
</organism>
<keyword evidence="2" id="KW-1185">Reference proteome</keyword>